<evidence type="ECO:0000256" key="1">
    <source>
        <dbReference type="ARBA" id="ARBA00004477"/>
    </source>
</evidence>
<dbReference type="InterPro" id="IPR024512">
    <property type="entry name" value="Ser_palmitoyltrfase_ssu-like"/>
</dbReference>
<reference evidence="7 8" key="1">
    <citation type="submission" date="2016-08" db="EMBL/GenBank/DDBJ databases">
        <title>Genomes of anaerobic fungi encode conserved fungal cellulosomes for biomass hydrolysis.</title>
        <authorList>
            <consortium name="DOE Joint Genome Institute"/>
            <person name="Haitjema C.H."/>
            <person name="Gilmore S.P."/>
            <person name="Henske J.K."/>
            <person name="Solomon K.V."/>
            <person name="De Groot R."/>
            <person name="Kuo A."/>
            <person name="Mondo S.J."/>
            <person name="Salamov A.A."/>
            <person name="Labutti K."/>
            <person name="Zhao Z."/>
            <person name="Chiniquy J."/>
            <person name="Barry K."/>
            <person name="Brewer H.M."/>
            <person name="Purvine S.O."/>
            <person name="Wright A.T."/>
            <person name="Boxma B."/>
            <person name="Van Alen T."/>
            <person name="Hackstein J.H."/>
            <person name="Baker S.E."/>
            <person name="Grigoriev I.V."/>
            <person name="O'Malley M.A."/>
        </authorList>
    </citation>
    <scope>NUCLEOTIDE SEQUENCE [LARGE SCALE GENOMIC DNA]</scope>
    <source>
        <strain evidence="8">finn</strain>
    </source>
</reference>
<keyword evidence="8" id="KW-1185">Reference proteome</keyword>
<dbReference type="Pfam" id="PF11779">
    <property type="entry name" value="SPT_ssu-like"/>
    <property type="match status" value="1"/>
</dbReference>
<evidence type="ECO:0000313" key="8">
    <source>
        <dbReference type="Proteomes" id="UP000193719"/>
    </source>
</evidence>
<dbReference type="GO" id="GO:0005789">
    <property type="term" value="C:endoplasmic reticulum membrane"/>
    <property type="evidence" value="ECO:0007669"/>
    <property type="project" value="UniProtKB-SubCell"/>
</dbReference>
<evidence type="ECO:0000256" key="3">
    <source>
        <dbReference type="ARBA" id="ARBA00022824"/>
    </source>
</evidence>
<evidence type="ECO:0000256" key="4">
    <source>
        <dbReference type="ARBA" id="ARBA00022989"/>
    </source>
</evidence>
<gene>
    <name evidence="7" type="ORF">BCR36DRAFT_583650</name>
</gene>
<accession>A0A1Y1V8V1</accession>
<name>A0A1Y1V8V1_9FUNG</name>
<comment type="caution">
    <text evidence="7">The sequence shown here is derived from an EMBL/GenBank/DDBJ whole genome shotgun (WGS) entry which is preliminary data.</text>
</comment>
<keyword evidence="2 6" id="KW-0812">Transmembrane</keyword>
<keyword evidence="4 6" id="KW-1133">Transmembrane helix</keyword>
<dbReference type="OrthoDB" id="202672at2759"/>
<comment type="subcellular location">
    <subcellularLocation>
        <location evidence="1">Endoplasmic reticulum membrane</location>
        <topology evidence="1">Multi-pass membrane protein</topology>
    </subcellularLocation>
</comment>
<dbReference type="EMBL" id="MCFH01000022">
    <property type="protein sequence ID" value="ORX50054.1"/>
    <property type="molecule type" value="Genomic_DNA"/>
</dbReference>
<reference evidence="7 8" key="2">
    <citation type="submission" date="2016-08" db="EMBL/GenBank/DDBJ databases">
        <title>Pervasive Adenine N6-methylation of Active Genes in Fungi.</title>
        <authorList>
            <consortium name="DOE Joint Genome Institute"/>
            <person name="Mondo S.J."/>
            <person name="Dannebaum R.O."/>
            <person name="Kuo R.C."/>
            <person name="Labutti K."/>
            <person name="Haridas S."/>
            <person name="Kuo A."/>
            <person name="Salamov A."/>
            <person name="Ahrendt S.R."/>
            <person name="Lipzen A."/>
            <person name="Sullivan W."/>
            <person name="Andreopoulos W.B."/>
            <person name="Clum A."/>
            <person name="Lindquist E."/>
            <person name="Daum C."/>
            <person name="Ramamoorthy G.K."/>
            <person name="Gryganskyi A."/>
            <person name="Culley D."/>
            <person name="Magnuson J.K."/>
            <person name="James T.Y."/>
            <person name="O'Malley M.A."/>
            <person name="Stajich J.E."/>
            <person name="Spatafora J.W."/>
            <person name="Visel A."/>
            <person name="Grigoriev I.V."/>
        </authorList>
    </citation>
    <scope>NUCLEOTIDE SEQUENCE [LARGE SCALE GENOMIC DNA]</scope>
    <source>
        <strain evidence="8">finn</strain>
    </source>
</reference>
<evidence type="ECO:0000256" key="2">
    <source>
        <dbReference type="ARBA" id="ARBA00022692"/>
    </source>
</evidence>
<protein>
    <recommendedName>
        <fullName evidence="9">Small subunit of serine palmitoyltransferase-like protein</fullName>
    </recommendedName>
</protein>
<keyword evidence="3" id="KW-0256">Endoplasmic reticulum</keyword>
<evidence type="ECO:0000256" key="6">
    <source>
        <dbReference type="SAM" id="Phobius"/>
    </source>
</evidence>
<evidence type="ECO:0000256" key="5">
    <source>
        <dbReference type="ARBA" id="ARBA00023136"/>
    </source>
</evidence>
<dbReference type="Proteomes" id="UP000193719">
    <property type="component" value="Unassembled WGS sequence"/>
</dbReference>
<keyword evidence="5 6" id="KW-0472">Membrane</keyword>
<evidence type="ECO:0000313" key="7">
    <source>
        <dbReference type="EMBL" id="ORX50054.1"/>
    </source>
</evidence>
<feature type="transmembrane region" description="Helical" evidence="6">
    <location>
        <begin position="33"/>
        <end position="51"/>
    </location>
</feature>
<sequence>MTQELKERNWLATKIYQFEVTTALYMLDTWEKAIIYTFIIGMISLYIYYIIRTNPFDCKDKIVGLISNIQNVISHKEL</sequence>
<evidence type="ECO:0008006" key="9">
    <source>
        <dbReference type="Google" id="ProtNLM"/>
    </source>
</evidence>
<dbReference type="AlphaFoldDB" id="A0A1Y1V8V1"/>
<organism evidence="7 8">
    <name type="scientific">Piromyces finnis</name>
    <dbReference type="NCBI Taxonomy" id="1754191"/>
    <lineage>
        <taxon>Eukaryota</taxon>
        <taxon>Fungi</taxon>
        <taxon>Fungi incertae sedis</taxon>
        <taxon>Chytridiomycota</taxon>
        <taxon>Chytridiomycota incertae sedis</taxon>
        <taxon>Neocallimastigomycetes</taxon>
        <taxon>Neocallimastigales</taxon>
        <taxon>Neocallimastigaceae</taxon>
        <taxon>Piromyces</taxon>
    </lineage>
</organism>
<proteinExistence type="predicted"/>